<dbReference type="OrthoDB" id="1441430at2"/>
<dbReference type="EMBL" id="VORO01000102">
    <property type="protein sequence ID" value="TXD85991.1"/>
    <property type="molecule type" value="Genomic_DNA"/>
</dbReference>
<dbReference type="RefSeq" id="WP_147088589.1">
    <property type="nucleotide sequence ID" value="NZ_VORM01000092.1"/>
</dbReference>
<name>A0A5C6ZB97_9FLAO</name>
<dbReference type="Proteomes" id="UP000321578">
    <property type="component" value="Unassembled WGS sequence"/>
</dbReference>
<dbReference type="AlphaFoldDB" id="A0A5C6ZB97"/>
<sequence>MLFWKTENRIEPKRDFYSKIKEYYIGFSDNQIPIELLNEIISKVTDEIYSDYKRFWKQYPKSRKRYSTLKMEDVEHPFIHYLITDYLITKKVKECRDFSKILFRMNNLEFEEYEKQKHWYETK</sequence>
<gene>
    <name evidence="1" type="ORF">ESY86_20675</name>
</gene>
<accession>A0A5C6ZB97</accession>
<organism evidence="1 2">
    <name type="scientific">Subsaximicrobium wynnwilliamsii</name>
    <dbReference type="NCBI Taxonomy" id="291179"/>
    <lineage>
        <taxon>Bacteria</taxon>
        <taxon>Pseudomonadati</taxon>
        <taxon>Bacteroidota</taxon>
        <taxon>Flavobacteriia</taxon>
        <taxon>Flavobacteriales</taxon>
        <taxon>Flavobacteriaceae</taxon>
        <taxon>Subsaximicrobium</taxon>
    </lineage>
</organism>
<reference evidence="1 2" key="1">
    <citation type="submission" date="2019-08" db="EMBL/GenBank/DDBJ databases">
        <title>Genomes of Subsaximicrobium wynnwilliamsii strains.</title>
        <authorList>
            <person name="Bowman J.P."/>
        </authorList>
    </citation>
    <scope>NUCLEOTIDE SEQUENCE [LARGE SCALE GENOMIC DNA]</scope>
    <source>
        <strain evidence="1 2">2-80-2</strain>
    </source>
</reference>
<proteinExistence type="predicted"/>
<protein>
    <submittedName>
        <fullName evidence="1">Uncharacterized protein</fullName>
    </submittedName>
</protein>
<evidence type="ECO:0000313" key="2">
    <source>
        <dbReference type="Proteomes" id="UP000321578"/>
    </source>
</evidence>
<keyword evidence="2" id="KW-1185">Reference proteome</keyword>
<evidence type="ECO:0000313" key="1">
    <source>
        <dbReference type="EMBL" id="TXD85991.1"/>
    </source>
</evidence>
<comment type="caution">
    <text evidence="1">The sequence shown here is derived from an EMBL/GenBank/DDBJ whole genome shotgun (WGS) entry which is preliminary data.</text>
</comment>